<dbReference type="PANTHER" id="PTHR35866:SF1">
    <property type="entry name" value="YKGJ FAMILY CYSTEINE CLUSTER PROTEIN"/>
    <property type="match status" value="1"/>
</dbReference>
<name>A0A831W9K4_9GAMM</name>
<dbReference type="AlphaFoldDB" id="A0A831W9K4"/>
<dbReference type="Proteomes" id="UP000886339">
    <property type="component" value="Unassembled WGS sequence"/>
</dbReference>
<dbReference type="EMBL" id="DRLF01000074">
    <property type="protein sequence ID" value="HEC05582.1"/>
    <property type="molecule type" value="Genomic_DNA"/>
</dbReference>
<organism evidence="2">
    <name type="scientific">Thiolapillus brandeum</name>
    <dbReference type="NCBI Taxonomy" id="1076588"/>
    <lineage>
        <taxon>Bacteria</taxon>
        <taxon>Pseudomonadati</taxon>
        <taxon>Pseudomonadota</taxon>
        <taxon>Gammaproteobacteria</taxon>
        <taxon>Chromatiales</taxon>
        <taxon>Sedimenticolaceae</taxon>
        <taxon>Thiolapillus</taxon>
    </lineage>
</organism>
<feature type="compositionally biased region" description="Acidic residues" evidence="1">
    <location>
        <begin position="282"/>
        <end position="291"/>
    </location>
</feature>
<reference evidence="2" key="1">
    <citation type="journal article" date="2020" name="mSystems">
        <title>Genome- and Community-Level Interaction Insights into Carbon Utilization and Element Cycling Functions of Hydrothermarchaeota in Hydrothermal Sediment.</title>
        <authorList>
            <person name="Zhou Z."/>
            <person name="Liu Y."/>
            <person name="Xu W."/>
            <person name="Pan J."/>
            <person name="Luo Z.H."/>
            <person name="Li M."/>
        </authorList>
    </citation>
    <scope>NUCLEOTIDE SEQUENCE [LARGE SCALE GENOMIC DNA]</scope>
    <source>
        <strain evidence="2">HyVt-458</strain>
    </source>
</reference>
<protein>
    <submittedName>
        <fullName evidence="2">YkgJ family cysteine cluster protein</fullName>
    </submittedName>
</protein>
<proteinExistence type="predicted"/>
<evidence type="ECO:0000256" key="1">
    <source>
        <dbReference type="SAM" id="MobiDB-lite"/>
    </source>
</evidence>
<evidence type="ECO:0000313" key="2">
    <source>
        <dbReference type="EMBL" id="HEC05582.1"/>
    </source>
</evidence>
<comment type="caution">
    <text evidence="2">The sequence shown here is derived from an EMBL/GenBank/DDBJ whole genome shotgun (WGS) entry which is preliminary data.</text>
</comment>
<dbReference type="PANTHER" id="PTHR35866">
    <property type="entry name" value="PUTATIVE-RELATED"/>
    <property type="match status" value="1"/>
</dbReference>
<feature type="compositionally biased region" description="Basic and acidic residues" evidence="1">
    <location>
        <begin position="272"/>
        <end position="281"/>
    </location>
</feature>
<feature type="region of interest" description="Disordered" evidence="1">
    <location>
        <begin position="272"/>
        <end position="291"/>
    </location>
</feature>
<dbReference type="InterPro" id="IPR005358">
    <property type="entry name" value="Puta_zinc/iron-chelating_dom"/>
</dbReference>
<gene>
    <name evidence="2" type="ORF">ENJ12_01910</name>
</gene>
<accession>A0A831W9K4</accession>
<dbReference type="Pfam" id="PF03692">
    <property type="entry name" value="CxxCxxCC"/>
    <property type="match status" value="1"/>
</dbReference>
<sequence length="291" mass="33493">MDINIGESPFEASPVTPKTFDEDHVIKFRCYKGIECFNACCSNIDITLTPYDIIRLKQRLGLTASEFLKKYTIPFEFAANSIAGVKYKPVEGGTACQFMTEEGCSVYEDRPTACRYYPVGLLSMRRADENFDRASYALVEEDHCKGHLEDREITIGEYRKEQGLIEYDEQGRAWRQLILKMKSAGPSIGKLSKTSLQFFFMACYDMDRFRAFVDSEGFNQSFVIDDATRKELMEDDLALLKFGDRMIRQVMFAEESIEKKADAEEKLIQRRREQRALREEMGMDSEDPASS</sequence>